<keyword evidence="2" id="KW-1185">Reference proteome</keyword>
<name>A0A1G5SDV7_9PROT</name>
<proteinExistence type="predicted"/>
<dbReference type="RefSeq" id="WP_090285488.1">
    <property type="nucleotide sequence ID" value="NZ_FMWO01000044.1"/>
</dbReference>
<evidence type="ECO:0000313" key="1">
    <source>
        <dbReference type="EMBL" id="SCZ85322.1"/>
    </source>
</evidence>
<dbReference type="InterPro" id="IPR022172">
    <property type="entry name" value="DUF3703"/>
</dbReference>
<evidence type="ECO:0000313" key="2">
    <source>
        <dbReference type="Proteomes" id="UP000198729"/>
    </source>
</evidence>
<protein>
    <recommendedName>
        <fullName evidence="3">DUF3703 domain-containing protein</fullName>
    </recommendedName>
</protein>
<dbReference type="EMBL" id="FMWO01000044">
    <property type="protein sequence ID" value="SCZ85322.1"/>
    <property type="molecule type" value="Genomic_DNA"/>
</dbReference>
<organism evidence="1 2">
    <name type="scientific">Nitrosomonas mobilis</name>
    <dbReference type="NCBI Taxonomy" id="51642"/>
    <lineage>
        <taxon>Bacteria</taxon>
        <taxon>Pseudomonadati</taxon>
        <taxon>Pseudomonadota</taxon>
        <taxon>Betaproteobacteria</taxon>
        <taxon>Nitrosomonadales</taxon>
        <taxon>Nitrosomonadaceae</taxon>
        <taxon>Nitrosomonas</taxon>
    </lineage>
</organism>
<accession>A0A1G5SDV7</accession>
<evidence type="ECO:0008006" key="3">
    <source>
        <dbReference type="Google" id="ProtNLM"/>
    </source>
</evidence>
<dbReference type="Pfam" id="PF12487">
    <property type="entry name" value="DUF3703"/>
    <property type="match status" value="1"/>
</dbReference>
<gene>
    <name evidence="1" type="ORF">NSMM_370101</name>
</gene>
<dbReference type="Proteomes" id="UP000198729">
    <property type="component" value="Unassembled WGS sequence"/>
</dbReference>
<sequence length="122" mass="13425">MRTSFSKQIKPYIEAELNKAASARSASYYDEEFSHLERAHVLGQESTYWHVKVHVLMLAWAVRNHAIKESLGQVVRTIGAATVTVLGLIPLGNTGGSNVNPFKKMPIDPELAALIHKAKDGT</sequence>
<dbReference type="STRING" id="51642.NSMM_370101"/>
<dbReference type="AlphaFoldDB" id="A0A1G5SDV7"/>
<reference evidence="1 2" key="1">
    <citation type="submission" date="2016-10" db="EMBL/GenBank/DDBJ databases">
        <authorList>
            <person name="de Groot N.N."/>
        </authorList>
    </citation>
    <scope>NUCLEOTIDE SEQUENCE [LARGE SCALE GENOMIC DNA]</scope>
    <source>
        <strain evidence="1">1</strain>
    </source>
</reference>
<dbReference type="OrthoDB" id="330101at2"/>